<organism evidence="10 11">
    <name type="scientific">Angomonas deanei</name>
    <dbReference type="NCBI Taxonomy" id="59799"/>
    <lineage>
        <taxon>Eukaryota</taxon>
        <taxon>Discoba</taxon>
        <taxon>Euglenozoa</taxon>
        <taxon>Kinetoplastea</taxon>
        <taxon>Metakinetoplastina</taxon>
        <taxon>Trypanosomatida</taxon>
        <taxon>Trypanosomatidae</taxon>
        <taxon>Strigomonadinae</taxon>
        <taxon>Angomonas</taxon>
    </lineage>
</organism>
<evidence type="ECO:0000259" key="9">
    <source>
        <dbReference type="Pfam" id="PF08288"/>
    </source>
</evidence>
<feature type="transmembrane region" description="Helical" evidence="7">
    <location>
        <begin position="402"/>
        <end position="421"/>
    </location>
</feature>
<evidence type="ECO:0000256" key="2">
    <source>
        <dbReference type="ARBA" id="ARBA00012420"/>
    </source>
</evidence>
<feature type="domain" description="PIGA GPI anchor biosynthesis" evidence="9">
    <location>
        <begin position="44"/>
        <end position="135"/>
    </location>
</feature>
<dbReference type="FunFam" id="3.40.50.2000:FF:000350">
    <property type="entry name" value="UDP-GlcNAc:PI a1-6 GlcNAc-transferase"/>
    <property type="match status" value="1"/>
</dbReference>
<dbReference type="UniPathway" id="UPA00196"/>
<keyword evidence="5 10" id="KW-0808">Transferase</keyword>
<dbReference type="AlphaFoldDB" id="A0A7G2CCV3"/>
<evidence type="ECO:0000256" key="6">
    <source>
        <dbReference type="ARBA" id="ARBA00032160"/>
    </source>
</evidence>
<gene>
    <name evidence="10" type="ORF">ADEAN_000513700</name>
</gene>
<evidence type="ECO:0000313" key="11">
    <source>
        <dbReference type="Proteomes" id="UP000515908"/>
    </source>
</evidence>
<comment type="pathway">
    <text evidence="1">Glycolipid biosynthesis; glycosylphosphatidylinositol-anchor biosynthesis.</text>
</comment>
<keyword evidence="7" id="KW-0812">Transmembrane</keyword>
<dbReference type="GO" id="GO:0000506">
    <property type="term" value="C:glycosylphosphatidylinositol-N-acetylglucosaminyltransferase (GPI-GnT) complex"/>
    <property type="evidence" value="ECO:0007669"/>
    <property type="project" value="InterPro"/>
</dbReference>
<dbReference type="CDD" id="cd03796">
    <property type="entry name" value="GT4_PIG-A-like"/>
    <property type="match status" value="1"/>
</dbReference>
<evidence type="ECO:0000313" key="10">
    <source>
        <dbReference type="EMBL" id="CAD2217658.1"/>
    </source>
</evidence>
<feature type="domain" description="Glycosyl transferase family 1" evidence="8">
    <location>
        <begin position="198"/>
        <end position="347"/>
    </location>
</feature>
<dbReference type="SUPFAM" id="SSF53756">
    <property type="entry name" value="UDP-Glycosyltransferase/glycogen phosphorylase"/>
    <property type="match status" value="1"/>
</dbReference>
<dbReference type="InterPro" id="IPR013234">
    <property type="entry name" value="PIGA_GPI_anchor_biosynthesis"/>
</dbReference>
<dbReference type="FunFam" id="3.40.50.2000:FF:000093">
    <property type="entry name" value="UDP-GlcNAc:PI a1-6 GlcNAc-transferase"/>
    <property type="match status" value="1"/>
</dbReference>
<dbReference type="Pfam" id="PF00534">
    <property type="entry name" value="Glycos_transf_1"/>
    <property type="match status" value="1"/>
</dbReference>
<evidence type="ECO:0000256" key="4">
    <source>
        <dbReference type="ARBA" id="ARBA00022676"/>
    </source>
</evidence>
<evidence type="ECO:0000256" key="5">
    <source>
        <dbReference type="ARBA" id="ARBA00022679"/>
    </source>
</evidence>
<dbReference type="EMBL" id="LR877153">
    <property type="protein sequence ID" value="CAD2217658.1"/>
    <property type="molecule type" value="Genomic_DNA"/>
</dbReference>
<evidence type="ECO:0000256" key="3">
    <source>
        <dbReference type="ARBA" id="ARBA00022502"/>
    </source>
</evidence>
<dbReference type="Gene3D" id="3.40.50.2000">
    <property type="entry name" value="Glycogen Phosphorylase B"/>
    <property type="match status" value="2"/>
</dbReference>
<dbReference type="GO" id="GO:0017176">
    <property type="term" value="F:phosphatidylinositol N-acetylglucosaminyltransferase activity"/>
    <property type="evidence" value="ECO:0007669"/>
    <property type="project" value="UniProtKB-EC"/>
</dbReference>
<proteinExistence type="predicted"/>
<keyword evidence="4" id="KW-0328">Glycosyltransferase</keyword>
<protein>
    <recommendedName>
        <fullName evidence="2">phosphatidylinositol N-acetylglucosaminyltransferase</fullName>
        <ecNumber evidence="2">2.4.1.198</ecNumber>
    </recommendedName>
    <alternativeName>
        <fullName evidence="6">GlcNAc-PI synthesis protein</fullName>
    </alternativeName>
</protein>
<dbReference type="PANTHER" id="PTHR45871:SF1">
    <property type="entry name" value="PHOSPHATIDYLINOSITOL N-ACETYLGLUCOSAMINYLTRANSFERASE SUBUNIT A"/>
    <property type="match status" value="1"/>
</dbReference>
<name>A0A7G2CCV3_9TRYP</name>
<dbReference type="VEuPathDB" id="TriTrypDB:ADEAN_000513700"/>
<evidence type="ECO:0000256" key="7">
    <source>
        <dbReference type="SAM" id="Phobius"/>
    </source>
</evidence>
<sequence>MGSHRVALISDFFFPGFGGVEVHMYNLAECLMRRGNKVVVITRAYGERVGIRYFTNGLKVYYLPLLAAKLPPGTATLPNWMSAFPLLRTIFIRERITVVHGHQTTSNLCNEAMFYGGTMGLKTCFTDHSLFGFADIPSILVNKVLEWSLRTVDQVICVSNTSRENTVLRAHISPVKVSVIPNATDTSAFTPPEDMKYKSWQSKINKEGLTIVVITRLVYRKGSDLFADVIPEVCKRHPEVKWIIGGDGPRRTQLEQMIERHNLMDRVKMLGALKHTEVRGVLNQGQIFLNCSLTEAFCIALIEAASCGLLGVSTRVGGVPEVLPSNMLLLAEPDPASIIAAVEEAITRVPFLSPWELHENCRRYYSWDWVAERTERVYDRIMGQRPLTLHERLLNYISVGRIFGLVCFMLCSFNWLFYMLLEFIHPAEYIDIAPDFPMELYLRNKEKISKLESEQ</sequence>
<dbReference type="Pfam" id="PF08288">
    <property type="entry name" value="PIGA"/>
    <property type="match status" value="1"/>
</dbReference>
<reference evidence="10 11" key="1">
    <citation type="submission" date="2020-08" db="EMBL/GenBank/DDBJ databases">
        <authorList>
            <person name="Newling K."/>
            <person name="Davey J."/>
            <person name="Forrester S."/>
        </authorList>
    </citation>
    <scope>NUCLEOTIDE SEQUENCE [LARGE SCALE GENOMIC DNA]</scope>
    <source>
        <strain evidence="11">Crithidia deanei Carvalho (ATCC PRA-265)</strain>
    </source>
</reference>
<dbReference type="InterPro" id="IPR039507">
    <property type="entry name" value="PIG-A/GPI3"/>
</dbReference>
<dbReference type="GO" id="GO:0006506">
    <property type="term" value="P:GPI anchor biosynthetic process"/>
    <property type="evidence" value="ECO:0007669"/>
    <property type="project" value="UniProtKB-UniPathway"/>
</dbReference>
<dbReference type="PANTHER" id="PTHR45871">
    <property type="entry name" value="N-ACETYLGLUCOSAMINYL-PHOSPHATIDYLINOSITOL BIOSYNTHETIC PROTEIN"/>
    <property type="match status" value="1"/>
</dbReference>
<accession>A0A7G2CCV3</accession>
<dbReference type="EC" id="2.4.1.198" evidence="2"/>
<keyword evidence="3" id="KW-0337">GPI-anchor biosynthesis</keyword>
<dbReference type="Proteomes" id="UP000515908">
    <property type="component" value="Chromosome 09"/>
</dbReference>
<keyword evidence="11" id="KW-1185">Reference proteome</keyword>
<evidence type="ECO:0000259" key="8">
    <source>
        <dbReference type="Pfam" id="PF00534"/>
    </source>
</evidence>
<keyword evidence="7" id="KW-0472">Membrane</keyword>
<keyword evidence="7" id="KW-1133">Transmembrane helix</keyword>
<dbReference type="InterPro" id="IPR001296">
    <property type="entry name" value="Glyco_trans_1"/>
</dbReference>
<evidence type="ECO:0000256" key="1">
    <source>
        <dbReference type="ARBA" id="ARBA00004687"/>
    </source>
</evidence>
<dbReference type="OrthoDB" id="734129at2759"/>